<dbReference type="SUPFAM" id="SSF53383">
    <property type="entry name" value="PLP-dependent transferases"/>
    <property type="match status" value="1"/>
</dbReference>
<protein>
    <submittedName>
        <fullName evidence="1">Aminotransferase class V-fold PLP-dependent enzyme</fullName>
    </submittedName>
</protein>
<comment type="caution">
    <text evidence="1">The sequence shown here is derived from an EMBL/GenBank/DDBJ whole genome shotgun (WGS) entry which is preliminary data.</text>
</comment>
<dbReference type="PANTHER" id="PTHR43586">
    <property type="entry name" value="CYSTEINE DESULFURASE"/>
    <property type="match status" value="1"/>
</dbReference>
<name>A0A1M6RMF9_MEGEL</name>
<organism evidence="1 2">
    <name type="scientific">Megasphaera elsdenii</name>
    <dbReference type="NCBI Taxonomy" id="907"/>
    <lineage>
        <taxon>Bacteria</taxon>
        <taxon>Bacillati</taxon>
        <taxon>Bacillota</taxon>
        <taxon>Negativicutes</taxon>
        <taxon>Veillonellales</taxon>
        <taxon>Veillonellaceae</taxon>
        <taxon>Megasphaera</taxon>
    </lineage>
</organism>
<dbReference type="InterPro" id="IPR015421">
    <property type="entry name" value="PyrdxlP-dep_Trfase_major"/>
</dbReference>
<dbReference type="InterPro" id="IPR015422">
    <property type="entry name" value="PyrdxlP-dep_Trfase_small"/>
</dbReference>
<dbReference type="Gene3D" id="3.90.1150.10">
    <property type="entry name" value="Aspartate Aminotransferase, domain 1"/>
    <property type="match status" value="1"/>
</dbReference>
<keyword evidence="1" id="KW-0032">Aminotransferase</keyword>
<reference evidence="1 2" key="1">
    <citation type="submission" date="2020-04" db="EMBL/GenBank/DDBJ databases">
        <authorList>
            <person name="Hitch T.C.A."/>
            <person name="Wylensek D."/>
            <person name="Clavel T."/>
        </authorList>
    </citation>
    <scope>NUCLEOTIDE SEQUENCE [LARGE SCALE GENOMIC DNA]</scope>
    <source>
        <strain evidence="1 2">WCA-386-APC-2A</strain>
    </source>
</reference>
<dbReference type="RefSeq" id="WP_072983077.1">
    <property type="nucleotide sequence ID" value="NZ_DAWCUD010000026.1"/>
</dbReference>
<keyword evidence="1" id="KW-0808">Transferase</keyword>
<sequence length="380" mass="40421">MYYFDNAATTAQKPDCVAKAVYQVLSSGTVGNPSRGAHGYALKAYGLILQAKDDVKALFHCGPEYDVAFTHNSTAALNMVLKGLIRPGDGVLTTSWEHNAVLRPLYQLEKEGVSLAFIGSDQPSGALQYDTMEALLTPQTKWFVCNHASNVTGNVLDLPRIKAFCRRHHLGLIVDVSQTAGAIDVDLSDGIVTAACFTGHKSLYGPGGTGGIVIRRDAVVTPYITGGDGVHSFEREQPGAIPGVFEAGTANVAGIAGLDAGIRYILDKGVAAAAAHQQELARIFVPAVQAISGIRLYGDFSGPRVGVYSLNVGEAESAVVSDVLWQTYHMATRPAYHCAPLIHRSLGTAVQGTVRFSFSQFTTKEDVRAAVQALQDISEL</sequence>
<dbReference type="AlphaFoldDB" id="A0A1M6RMF9"/>
<proteinExistence type="predicted"/>
<dbReference type="Proteomes" id="UP000536773">
    <property type="component" value="Unassembled WGS sequence"/>
</dbReference>
<dbReference type="EMBL" id="JABBJH010000004">
    <property type="protein sequence ID" value="NMK38629.1"/>
    <property type="molecule type" value="Genomic_DNA"/>
</dbReference>
<dbReference type="GO" id="GO:0008483">
    <property type="term" value="F:transaminase activity"/>
    <property type="evidence" value="ECO:0007669"/>
    <property type="project" value="UniProtKB-KW"/>
</dbReference>
<dbReference type="Gene3D" id="3.40.640.10">
    <property type="entry name" value="Type I PLP-dependent aspartate aminotransferase-like (Major domain)"/>
    <property type="match status" value="1"/>
</dbReference>
<dbReference type="InterPro" id="IPR015424">
    <property type="entry name" value="PyrdxlP-dep_Trfase"/>
</dbReference>
<accession>A0A1M6RMF9</accession>
<gene>
    <name evidence="1" type="ORF">HG933_04410</name>
</gene>
<evidence type="ECO:0000313" key="1">
    <source>
        <dbReference type="EMBL" id="NMK38629.1"/>
    </source>
</evidence>
<evidence type="ECO:0000313" key="2">
    <source>
        <dbReference type="Proteomes" id="UP000536773"/>
    </source>
</evidence>
<dbReference type="InterPro" id="IPR000192">
    <property type="entry name" value="Aminotrans_V_dom"/>
</dbReference>
<dbReference type="PANTHER" id="PTHR43586:SF4">
    <property type="entry name" value="ISOPENICILLIN N EPIMERASE"/>
    <property type="match status" value="1"/>
</dbReference>
<dbReference type="Pfam" id="PF00266">
    <property type="entry name" value="Aminotran_5"/>
    <property type="match status" value="1"/>
</dbReference>